<accession>A0A225NGY8</accession>
<dbReference type="OrthoDB" id="6810892at2"/>
<keyword evidence="2" id="KW-0732">Signal</keyword>
<feature type="region of interest" description="Disordered" evidence="1">
    <location>
        <begin position="124"/>
        <end position="149"/>
    </location>
</feature>
<reference evidence="4 5" key="1">
    <citation type="submission" date="2013-04" db="EMBL/GenBank/DDBJ databases">
        <title>Oceanicola sp. 22II1-22F33 Genome Sequencing.</title>
        <authorList>
            <person name="Lai Q."/>
            <person name="Li G."/>
            <person name="Shao Z."/>
        </authorList>
    </citation>
    <scope>NUCLEOTIDE SEQUENCE [LARGE SCALE GENOMIC DNA]</scope>
    <source>
        <strain evidence="4 5">22II1-22F33</strain>
    </source>
</reference>
<feature type="chain" id="PRO_5013370663" evidence="2">
    <location>
        <begin position="22"/>
        <end position="578"/>
    </location>
</feature>
<dbReference type="InterPro" id="IPR043504">
    <property type="entry name" value="Peptidase_S1_PA_chymotrypsin"/>
</dbReference>
<dbReference type="EMBL" id="AQQR01000006">
    <property type="protein sequence ID" value="OWU72613.1"/>
    <property type="molecule type" value="Genomic_DNA"/>
</dbReference>
<sequence>MKKLVSWIVVAIVITLRGATAQTGPDTVWVQIEAHPSLTVAQERARRYAAEMPDVNGFSLGGSWYGIALGPYAPEDAQQVLRVYRAEGKIPRDSYITATSTYGRQFYPLGSNLLDNGTAAVTAPAEPVAPAPGTPVAQADETPSEARASERLLSAEERRDLQRALQWAGYYNAGIDGAFGAGTRRSMGDWQAATGYEQTGVLTTRQRAALMEQYNEPLTSVGMTRHSDTRAGIAMQMPMAAVRFSEYQSPFAHYDPTTADNIRVLLISQPGDGANLFGLYDILQTLAIVPLDGPRERGRQGFTIEGRNDRIVTHVEASLNDGEIKGFILVWPAGDERRRARVLEEMKASFTRLPGTLDPLAGAEQEQNVDLVSGLRVRKPKAVGSGFFVDRAGAVVTSAATVQGCSRVTLDDDYEAQVAAMDETLGVAVLRPRDALAPMEVARLSDLMPRLQSEIAVAGYSFGGALGAPTLTFGTLSDTRGLGGEPGLTRLALAARPGDAGGPVFDAGGSVLGMLLPERTGAQQLPDDVRFAAKAEAIAAILNQAGVGASGGSSSQSVAPHDLMRMAEGMTVLVSCWD</sequence>
<comment type="caution">
    <text evidence="4">The sequence shown here is derived from an EMBL/GenBank/DDBJ whole genome shotgun (WGS) entry which is preliminary data.</text>
</comment>
<dbReference type="AlphaFoldDB" id="A0A225NGY8"/>
<dbReference type="InterPro" id="IPR009003">
    <property type="entry name" value="Peptidase_S1_PA"/>
</dbReference>
<evidence type="ECO:0000259" key="3">
    <source>
        <dbReference type="Pfam" id="PF01471"/>
    </source>
</evidence>
<protein>
    <submittedName>
        <fullName evidence="4">Peptidoglycan-binding protein</fullName>
    </submittedName>
</protein>
<proteinExistence type="predicted"/>
<dbReference type="PANTHER" id="PTHR43019">
    <property type="entry name" value="SERINE ENDOPROTEASE DEGS"/>
    <property type="match status" value="1"/>
</dbReference>
<dbReference type="InterPro" id="IPR036366">
    <property type="entry name" value="PGBDSf"/>
</dbReference>
<feature type="signal peptide" evidence="2">
    <location>
        <begin position="1"/>
        <end position="21"/>
    </location>
</feature>
<name>A0A225NGY8_9RHOB</name>
<dbReference type="InterPro" id="IPR002477">
    <property type="entry name" value="Peptidoglycan-bd-like"/>
</dbReference>
<dbReference type="RefSeq" id="WP_088650932.1">
    <property type="nucleotide sequence ID" value="NZ_AQQR01000006.1"/>
</dbReference>
<dbReference type="Gene3D" id="1.10.101.10">
    <property type="entry name" value="PGBD-like superfamily/PGBD"/>
    <property type="match status" value="1"/>
</dbReference>
<dbReference type="Pfam" id="PF13365">
    <property type="entry name" value="Trypsin_2"/>
    <property type="match status" value="1"/>
</dbReference>
<organism evidence="4 5">
    <name type="scientific">Marinibacterium profundimaris</name>
    <dbReference type="NCBI Taxonomy" id="1679460"/>
    <lineage>
        <taxon>Bacteria</taxon>
        <taxon>Pseudomonadati</taxon>
        <taxon>Pseudomonadota</taxon>
        <taxon>Alphaproteobacteria</taxon>
        <taxon>Rhodobacterales</taxon>
        <taxon>Paracoccaceae</taxon>
        <taxon>Marinibacterium</taxon>
    </lineage>
</organism>
<dbReference type="Proteomes" id="UP000215377">
    <property type="component" value="Unassembled WGS sequence"/>
</dbReference>
<gene>
    <name evidence="4" type="ORF">ATO3_16220</name>
</gene>
<dbReference type="InterPro" id="IPR036365">
    <property type="entry name" value="PGBD-like_sf"/>
</dbReference>
<dbReference type="SUPFAM" id="SSF47090">
    <property type="entry name" value="PGBD-like"/>
    <property type="match status" value="1"/>
</dbReference>
<evidence type="ECO:0000313" key="5">
    <source>
        <dbReference type="Proteomes" id="UP000215377"/>
    </source>
</evidence>
<evidence type="ECO:0000256" key="2">
    <source>
        <dbReference type="SAM" id="SignalP"/>
    </source>
</evidence>
<dbReference type="PANTHER" id="PTHR43019:SF23">
    <property type="entry name" value="PROTEASE DO-LIKE 5, CHLOROPLASTIC"/>
    <property type="match status" value="1"/>
</dbReference>
<dbReference type="Gene3D" id="2.40.10.10">
    <property type="entry name" value="Trypsin-like serine proteases"/>
    <property type="match status" value="2"/>
</dbReference>
<evidence type="ECO:0000256" key="1">
    <source>
        <dbReference type="SAM" id="MobiDB-lite"/>
    </source>
</evidence>
<feature type="domain" description="Peptidoglycan binding-like" evidence="3">
    <location>
        <begin position="155"/>
        <end position="210"/>
    </location>
</feature>
<dbReference type="SUPFAM" id="SSF50494">
    <property type="entry name" value="Trypsin-like serine proteases"/>
    <property type="match status" value="1"/>
</dbReference>
<keyword evidence="5" id="KW-1185">Reference proteome</keyword>
<dbReference type="Pfam" id="PF01471">
    <property type="entry name" value="PG_binding_1"/>
    <property type="match status" value="1"/>
</dbReference>
<evidence type="ECO:0000313" key="4">
    <source>
        <dbReference type="EMBL" id="OWU72613.1"/>
    </source>
</evidence>